<keyword evidence="1" id="KW-0812">Transmembrane</keyword>
<dbReference type="AlphaFoldDB" id="B5Y665"/>
<organism evidence="2 3">
    <name type="scientific">Coprothermobacter proteolyticus (strain ATCC 35245 / DSM 5265 / OCM 4 / BT)</name>
    <dbReference type="NCBI Taxonomy" id="309798"/>
    <lineage>
        <taxon>Bacteria</taxon>
        <taxon>Pseudomonadati</taxon>
        <taxon>Coprothermobacterota</taxon>
        <taxon>Coprothermobacteria</taxon>
        <taxon>Coprothermobacterales</taxon>
        <taxon>Coprothermobacteraceae</taxon>
        <taxon>Coprothermobacter</taxon>
    </lineage>
</organism>
<evidence type="ECO:0000313" key="3">
    <source>
        <dbReference type="Proteomes" id="UP000001732"/>
    </source>
</evidence>
<reference evidence="2 3" key="2">
    <citation type="journal article" date="2014" name="Genome Announc.">
        <title>Complete Genome Sequence of Coprothermobacter proteolyticus DSM 5265.</title>
        <authorList>
            <person name="Alexiev A."/>
            <person name="Coil D.A."/>
            <person name="Badger J.H."/>
            <person name="Enticknap J."/>
            <person name="Ward N."/>
            <person name="Robb F.T."/>
            <person name="Eisen J.A."/>
        </authorList>
    </citation>
    <scope>NUCLEOTIDE SEQUENCE [LARGE SCALE GENOMIC DNA]</scope>
    <source>
        <strain evidence="3">ATCC 35245 / DSM 5265 / OCM 4 / BT</strain>
    </source>
</reference>
<feature type="transmembrane region" description="Helical" evidence="1">
    <location>
        <begin position="66"/>
        <end position="88"/>
    </location>
</feature>
<reference evidence="3" key="1">
    <citation type="submission" date="2008-08" db="EMBL/GenBank/DDBJ databases">
        <title>The complete genome sequence of Coprothermobacter proteolyticus strain ATCC 5245 / DSM 5265 / BT.</title>
        <authorList>
            <person name="Dodson R.J."/>
            <person name="Durkin A.S."/>
            <person name="Wu M."/>
            <person name="Eisen J."/>
            <person name="Sutton G."/>
        </authorList>
    </citation>
    <scope>NUCLEOTIDE SEQUENCE [LARGE SCALE GENOMIC DNA]</scope>
    <source>
        <strain evidence="3">ATCC 35245 / DSM 5265 / OCM 4 / BT</strain>
    </source>
</reference>
<dbReference type="KEGG" id="cpo:COPRO5265_1486"/>
<evidence type="ECO:0000313" key="2">
    <source>
        <dbReference type="EMBL" id="ACI16995.1"/>
    </source>
</evidence>
<keyword evidence="1" id="KW-0472">Membrane</keyword>
<accession>B5Y665</accession>
<protein>
    <submittedName>
        <fullName evidence="2">Uncharacterized protein</fullName>
    </submittedName>
</protein>
<dbReference type="RefSeq" id="WP_012543647.1">
    <property type="nucleotide sequence ID" value="NC_011295.1"/>
</dbReference>
<feature type="transmembrane region" description="Helical" evidence="1">
    <location>
        <begin position="255"/>
        <end position="277"/>
    </location>
</feature>
<feature type="transmembrane region" description="Helical" evidence="1">
    <location>
        <begin position="6"/>
        <end position="30"/>
    </location>
</feature>
<dbReference type="Proteomes" id="UP000001732">
    <property type="component" value="Chromosome"/>
</dbReference>
<sequence length="305" mass="33215">MTIENILGAFVLLLLPLFYMFVGLFLVGVFQWLRNLSKPTDQHVPFWKPFTDVVAFFKEPSTDLGWLPNLLFILALAVPVFLVWLLPFTSVPTMAVHGDLLVVSFGLFASSLLMNLAAKSLVETSDKCQHAHGWNVWAVDLSLVLVAFVVAATVGSLKLTDIVNVQWGDILSGSSPSAFSFKDWLIGKLPLAGLLGIVSLGVYFANITQPFRQQCLESFHKGASKYAGMQLLTSSLNVAVRLILYSLLFLGPGSVLVTTLKVLMVFVPSALIGMLVSMVSSAKLMGYLNTLVVVLSFISLVLTSL</sequence>
<dbReference type="HOGENOM" id="CLU_911245_0_0_9"/>
<feature type="transmembrane region" description="Helical" evidence="1">
    <location>
        <begin position="284"/>
        <end position="302"/>
    </location>
</feature>
<name>B5Y665_COPPD</name>
<keyword evidence="1" id="KW-1133">Transmembrane helix</keyword>
<proteinExistence type="predicted"/>
<dbReference type="OrthoDB" id="10007056at2"/>
<feature type="transmembrane region" description="Helical" evidence="1">
    <location>
        <begin position="226"/>
        <end position="249"/>
    </location>
</feature>
<dbReference type="STRING" id="309798.COPRO5265_1486"/>
<gene>
    <name evidence="2" type="ordered locus">COPRO5265_1486</name>
</gene>
<feature type="transmembrane region" description="Helical" evidence="1">
    <location>
        <begin position="134"/>
        <end position="157"/>
    </location>
</feature>
<feature type="transmembrane region" description="Helical" evidence="1">
    <location>
        <begin position="184"/>
        <end position="205"/>
    </location>
</feature>
<dbReference type="EMBL" id="CP001145">
    <property type="protein sequence ID" value="ACI16995.1"/>
    <property type="molecule type" value="Genomic_DNA"/>
</dbReference>
<evidence type="ECO:0000256" key="1">
    <source>
        <dbReference type="SAM" id="Phobius"/>
    </source>
</evidence>
<keyword evidence="3" id="KW-1185">Reference proteome</keyword>